<dbReference type="PROSITE" id="PS50405">
    <property type="entry name" value="GST_CTER"/>
    <property type="match status" value="1"/>
</dbReference>
<evidence type="ECO:0008006" key="7">
    <source>
        <dbReference type="Google" id="ProtNLM"/>
    </source>
</evidence>
<dbReference type="SFLD" id="SFLDS00019">
    <property type="entry name" value="Glutathione_Transferase_(cytos"/>
    <property type="match status" value="1"/>
</dbReference>
<evidence type="ECO:0000256" key="1">
    <source>
        <dbReference type="ARBA" id="ARBA00007409"/>
    </source>
</evidence>
<reference evidence="4" key="1">
    <citation type="submission" date="2021-12" db="EMBL/GenBank/DDBJ databases">
        <title>Black yeast isolated from Biological Soil Crust.</title>
        <authorList>
            <person name="Kurbessoian T."/>
        </authorList>
    </citation>
    <scope>NUCLEOTIDE SEQUENCE</scope>
    <source>
        <strain evidence="4">CCFEE 5208</strain>
    </source>
</reference>
<reference evidence="5" key="2">
    <citation type="submission" date="2023-06" db="EMBL/GenBank/DDBJ databases">
        <title>Black Yeasts Isolated from many extreme environments.</title>
        <authorList>
            <person name="Coleine C."/>
            <person name="Stajich J.E."/>
            <person name="Selbmann L."/>
        </authorList>
    </citation>
    <scope>NUCLEOTIDE SEQUENCE</scope>
    <source>
        <strain evidence="5">CCFEE 5200</strain>
    </source>
</reference>
<dbReference type="InterPro" id="IPR004045">
    <property type="entry name" value="Glutathione_S-Trfase_N"/>
</dbReference>
<proteinExistence type="inferred from homology"/>
<dbReference type="Proteomes" id="UP001175353">
    <property type="component" value="Unassembled WGS sequence"/>
</dbReference>
<evidence type="ECO:0000259" key="3">
    <source>
        <dbReference type="PROSITE" id="PS50405"/>
    </source>
</evidence>
<evidence type="ECO:0000313" key="6">
    <source>
        <dbReference type="Proteomes" id="UP001175353"/>
    </source>
</evidence>
<dbReference type="InterPro" id="IPR036282">
    <property type="entry name" value="Glutathione-S-Trfase_C_sf"/>
</dbReference>
<dbReference type="AlphaFoldDB" id="A0AAN6H375"/>
<dbReference type="InterPro" id="IPR010987">
    <property type="entry name" value="Glutathione-S-Trfase_C-like"/>
</dbReference>
<sequence>MSSNMKPIKLYSHAGGPNPWKVAIFLNELDLAYETELMQFPDLKKEPFESINPNGRVPAIEDPNTGMKVWESGAIIEYLLETYDEANKSGLRYTSGAAKWEQKSWAYFQMSGQGPMYGQRAWFTFVSYTIARLLMTYCQHTDEIGDVQYHPEKNLTSCLDRYGNEIKRILSVINAHLKKSGRPYLCGEHASYADLMFVPWGWLTPAIMGEGFADEWKKSYPEAWAWQQKLEERPAVSKAREAREKANAK</sequence>
<dbReference type="SUPFAM" id="SSF52833">
    <property type="entry name" value="Thioredoxin-like"/>
    <property type="match status" value="1"/>
</dbReference>
<dbReference type="PANTHER" id="PTHR44051:SF3">
    <property type="entry name" value="TRANSCRIPTIONAL REGULATOR URE2"/>
    <property type="match status" value="1"/>
</dbReference>
<comment type="similarity">
    <text evidence="1">Belongs to the GST superfamily.</text>
</comment>
<dbReference type="PANTHER" id="PTHR44051">
    <property type="entry name" value="GLUTATHIONE S-TRANSFERASE-RELATED"/>
    <property type="match status" value="1"/>
</dbReference>
<protein>
    <recommendedName>
        <fullName evidence="7">Glutathione S-transferase</fullName>
    </recommendedName>
</protein>
<keyword evidence="6" id="KW-1185">Reference proteome</keyword>
<evidence type="ECO:0000313" key="5">
    <source>
        <dbReference type="EMBL" id="KAK0953719.1"/>
    </source>
</evidence>
<dbReference type="EMBL" id="JASUXU010000034">
    <property type="protein sequence ID" value="KAK0318867.1"/>
    <property type="molecule type" value="Genomic_DNA"/>
</dbReference>
<evidence type="ECO:0000313" key="4">
    <source>
        <dbReference type="EMBL" id="KAK0318867.1"/>
    </source>
</evidence>
<dbReference type="Gene3D" id="1.20.1050.10">
    <property type="match status" value="1"/>
</dbReference>
<dbReference type="InterPro" id="IPR036249">
    <property type="entry name" value="Thioredoxin-like_sf"/>
</dbReference>
<name>A0AAN6H375_9PEZI</name>
<feature type="domain" description="GST N-terminal" evidence="2">
    <location>
        <begin position="6"/>
        <end position="87"/>
    </location>
</feature>
<accession>A0AAN6H375</accession>
<dbReference type="SUPFAM" id="SSF47616">
    <property type="entry name" value="GST C-terminal domain-like"/>
    <property type="match status" value="1"/>
</dbReference>
<dbReference type="CDD" id="cd03048">
    <property type="entry name" value="GST_N_Ure2p_like"/>
    <property type="match status" value="1"/>
</dbReference>
<dbReference type="PROSITE" id="PS50404">
    <property type="entry name" value="GST_NTER"/>
    <property type="match status" value="1"/>
</dbReference>
<dbReference type="SFLD" id="SFLDG00358">
    <property type="entry name" value="Main_(cytGST)"/>
    <property type="match status" value="1"/>
</dbReference>
<organism evidence="5 6">
    <name type="scientific">Friedmanniomyces endolithicus</name>
    <dbReference type="NCBI Taxonomy" id="329885"/>
    <lineage>
        <taxon>Eukaryota</taxon>
        <taxon>Fungi</taxon>
        <taxon>Dikarya</taxon>
        <taxon>Ascomycota</taxon>
        <taxon>Pezizomycotina</taxon>
        <taxon>Dothideomycetes</taxon>
        <taxon>Dothideomycetidae</taxon>
        <taxon>Mycosphaerellales</taxon>
        <taxon>Teratosphaeriaceae</taxon>
        <taxon>Friedmanniomyces</taxon>
    </lineage>
</organism>
<dbReference type="InterPro" id="IPR040079">
    <property type="entry name" value="Glutathione_S-Trfase"/>
</dbReference>
<dbReference type="Pfam" id="PF02798">
    <property type="entry name" value="GST_N"/>
    <property type="match status" value="1"/>
</dbReference>
<dbReference type="Pfam" id="PF13410">
    <property type="entry name" value="GST_C_2"/>
    <property type="match status" value="1"/>
</dbReference>
<dbReference type="EMBL" id="JAUJLE010000538">
    <property type="protein sequence ID" value="KAK0953719.1"/>
    <property type="molecule type" value="Genomic_DNA"/>
</dbReference>
<evidence type="ECO:0000259" key="2">
    <source>
        <dbReference type="PROSITE" id="PS50404"/>
    </source>
</evidence>
<gene>
    <name evidence="4" type="ORF">LTR82_010289</name>
    <name evidence="5" type="ORF">LTR91_023693</name>
</gene>
<dbReference type="Gene3D" id="3.40.30.10">
    <property type="entry name" value="Glutaredoxin"/>
    <property type="match status" value="1"/>
</dbReference>
<comment type="caution">
    <text evidence="5">The sequence shown here is derived from an EMBL/GenBank/DDBJ whole genome shotgun (WGS) entry which is preliminary data.</text>
</comment>
<dbReference type="Proteomes" id="UP001168146">
    <property type="component" value="Unassembled WGS sequence"/>
</dbReference>
<feature type="domain" description="GST C-terminal" evidence="3">
    <location>
        <begin position="95"/>
        <end position="249"/>
    </location>
</feature>